<accession>A0A9W7HS54</accession>
<reference evidence="4" key="1">
    <citation type="submission" date="2023-05" db="EMBL/GenBank/DDBJ databases">
        <title>Genome and transcriptome analyses reveal genes involved in the formation of fine ridges on petal epidermal cells in Hibiscus trionum.</title>
        <authorList>
            <person name="Koshimizu S."/>
            <person name="Masuda S."/>
            <person name="Ishii T."/>
            <person name="Shirasu K."/>
            <person name="Hoshino A."/>
            <person name="Arita M."/>
        </authorList>
    </citation>
    <scope>NUCLEOTIDE SEQUENCE</scope>
    <source>
        <strain evidence="4">Hamamatsu line</strain>
    </source>
</reference>
<feature type="domain" description="Zinc knuckle CX2CX4HX4C" evidence="3">
    <location>
        <begin position="200"/>
        <end position="223"/>
    </location>
</feature>
<comment type="caution">
    <text evidence="4">The sequence shown here is derived from an EMBL/GenBank/DDBJ whole genome shotgun (WGS) entry which is preliminary data.</text>
</comment>
<dbReference type="Pfam" id="PF14392">
    <property type="entry name" value="zf-CCHC_4"/>
    <property type="match status" value="1"/>
</dbReference>
<name>A0A9W7HS54_HIBTR</name>
<evidence type="ECO:0000256" key="1">
    <source>
        <dbReference type="SAM" id="MobiDB-lite"/>
    </source>
</evidence>
<evidence type="ECO:0000259" key="3">
    <source>
        <dbReference type="Pfam" id="PF14392"/>
    </source>
</evidence>
<dbReference type="EMBL" id="BSYR01000019">
    <property type="protein sequence ID" value="GMI83204.1"/>
    <property type="molecule type" value="Genomic_DNA"/>
</dbReference>
<dbReference type="PANTHER" id="PTHR31286:SF178">
    <property type="entry name" value="DUF4283 DOMAIN-CONTAINING PROTEIN"/>
    <property type="match status" value="1"/>
</dbReference>
<evidence type="ECO:0008006" key="6">
    <source>
        <dbReference type="Google" id="ProtNLM"/>
    </source>
</evidence>
<dbReference type="Proteomes" id="UP001165190">
    <property type="component" value="Unassembled WGS sequence"/>
</dbReference>
<dbReference type="InterPro" id="IPR025558">
    <property type="entry name" value="DUF4283"/>
</dbReference>
<dbReference type="OrthoDB" id="1707487at2759"/>
<organism evidence="4 5">
    <name type="scientific">Hibiscus trionum</name>
    <name type="common">Flower of an hour</name>
    <dbReference type="NCBI Taxonomy" id="183268"/>
    <lineage>
        <taxon>Eukaryota</taxon>
        <taxon>Viridiplantae</taxon>
        <taxon>Streptophyta</taxon>
        <taxon>Embryophyta</taxon>
        <taxon>Tracheophyta</taxon>
        <taxon>Spermatophyta</taxon>
        <taxon>Magnoliopsida</taxon>
        <taxon>eudicotyledons</taxon>
        <taxon>Gunneridae</taxon>
        <taxon>Pentapetalae</taxon>
        <taxon>rosids</taxon>
        <taxon>malvids</taxon>
        <taxon>Malvales</taxon>
        <taxon>Malvaceae</taxon>
        <taxon>Malvoideae</taxon>
        <taxon>Hibiscus</taxon>
    </lineage>
</organism>
<keyword evidence="5" id="KW-1185">Reference proteome</keyword>
<protein>
    <recommendedName>
        <fullName evidence="6">CCHC-type domain-containing protein</fullName>
    </recommendedName>
</protein>
<evidence type="ECO:0000313" key="5">
    <source>
        <dbReference type="Proteomes" id="UP001165190"/>
    </source>
</evidence>
<proteinExistence type="predicted"/>
<dbReference type="InterPro" id="IPR040256">
    <property type="entry name" value="At4g02000-like"/>
</dbReference>
<evidence type="ECO:0000313" key="4">
    <source>
        <dbReference type="EMBL" id="GMI83204.1"/>
    </source>
</evidence>
<dbReference type="PANTHER" id="PTHR31286">
    <property type="entry name" value="GLYCINE-RICH CELL WALL STRUCTURAL PROTEIN 1.8-LIKE"/>
    <property type="match status" value="1"/>
</dbReference>
<feature type="domain" description="DUF4283" evidence="2">
    <location>
        <begin position="38"/>
        <end position="112"/>
    </location>
</feature>
<dbReference type="AlphaFoldDB" id="A0A9W7HS54"/>
<sequence length="419" mass="46347">MAINLQALMANLSFTESKKAALLDNAASDEISKVVDVKFGLVGKVLTPRLINDNTFIRVFSNIMEDENVEIMALKPRIFLFKVPSELNLRNVIKRGPWLFDGEPIAMTLFRPAMSLDEYRLDTICWWIRVYGLPLDKMTMSTARKIGECFGALDYVDGRQINGNLGEYFRVKVELTVTNPLLRMVLLPNVDDGPRVCPIQYEKLNKFCFFCGVLGHEVELCPKDVPKDVALHYGSWLRVPIETKMPQQRARRGIIAIRELEVLSQGRITPTLPAPSDAPSFSTVAPQIVVQGVGDASLPTGIEGEGLTVNDIDALDIDAPILGDDPMKNADMISELLSDDVVQVTRDDILVPHNVVEPSVKDVDGMGHTSEPIALIAQPTMAKEISYDSARPKVARQLDLRADDGAAKPKRKGPVDRGD</sequence>
<dbReference type="Pfam" id="PF14111">
    <property type="entry name" value="DUF4283"/>
    <property type="match status" value="1"/>
</dbReference>
<gene>
    <name evidence="4" type="ORF">HRI_001989700</name>
</gene>
<dbReference type="InterPro" id="IPR025836">
    <property type="entry name" value="Zn_knuckle_CX2CX4HX4C"/>
</dbReference>
<evidence type="ECO:0000259" key="2">
    <source>
        <dbReference type="Pfam" id="PF14111"/>
    </source>
</evidence>
<feature type="region of interest" description="Disordered" evidence="1">
    <location>
        <begin position="397"/>
        <end position="419"/>
    </location>
</feature>